<dbReference type="Proteomes" id="UP000692954">
    <property type="component" value="Unassembled WGS sequence"/>
</dbReference>
<accession>A0A8S1QKE0</accession>
<evidence type="ECO:0000313" key="1">
    <source>
        <dbReference type="EMBL" id="CAD8115120.1"/>
    </source>
</evidence>
<protein>
    <submittedName>
        <fullName evidence="1">Uncharacterized protein</fullName>
    </submittedName>
</protein>
<organism evidence="1 2">
    <name type="scientific">Paramecium sonneborni</name>
    <dbReference type="NCBI Taxonomy" id="65129"/>
    <lineage>
        <taxon>Eukaryota</taxon>
        <taxon>Sar</taxon>
        <taxon>Alveolata</taxon>
        <taxon>Ciliophora</taxon>
        <taxon>Intramacronucleata</taxon>
        <taxon>Oligohymenophorea</taxon>
        <taxon>Peniculida</taxon>
        <taxon>Parameciidae</taxon>
        <taxon>Paramecium</taxon>
    </lineage>
</organism>
<name>A0A8S1QKE0_9CILI</name>
<dbReference type="EMBL" id="CAJJDN010000107">
    <property type="protein sequence ID" value="CAD8115120.1"/>
    <property type="molecule type" value="Genomic_DNA"/>
</dbReference>
<evidence type="ECO:0000313" key="2">
    <source>
        <dbReference type="Proteomes" id="UP000692954"/>
    </source>
</evidence>
<gene>
    <name evidence="1" type="ORF">PSON_ATCC_30995.1.T1070150</name>
</gene>
<sequence length="98" mass="12185">MMQRLLSFLKVKQIGLYLVKLRCYYQGKYEIQFKCNEIQIIMNKNQQIKCEQEIRIIYGLMKNEKELSIMIKRIWVFEVRRKIIEKCQKWKQFELICE</sequence>
<keyword evidence="2" id="KW-1185">Reference proteome</keyword>
<comment type="caution">
    <text evidence="1">The sequence shown here is derived from an EMBL/GenBank/DDBJ whole genome shotgun (WGS) entry which is preliminary data.</text>
</comment>
<dbReference type="AlphaFoldDB" id="A0A8S1QKE0"/>
<reference evidence="1" key="1">
    <citation type="submission" date="2021-01" db="EMBL/GenBank/DDBJ databases">
        <authorList>
            <consortium name="Genoscope - CEA"/>
            <person name="William W."/>
        </authorList>
    </citation>
    <scope>NUCLEOTIDE SEQUENCE</scope>
</reference>
<proteinExistence type="predicted"/>